<feature type="domain" description="N-acetylmuramoyl-L-alanine amidase" evidence="5">
    <location>
        <begin position="10"/>
        <end position="143"/>
    </location>
</feature>
<dbReference type="PANTHER" id="PTHR30417:SF1">
    <property type="entry name" value="N-ACETYLMURAMOYL-L-ALANINE AMIDASE AMID"/>
    <property type="match status" value="1"/>
</dbReference>
<evidence type="ECO:0000313" key="6">
    <source>
        <dbReference type="EMBL" id="SFR15265.1"/>
    </source>
</evidence>
<dbReference type="SMART" id="SM00644">
    <property type="entry name" value="Ami_2"/>
    <property type="match status" value="1"/>
</dbReference>
<comment type="catalytic activity">
    <reaction evidence="1">
        <text>Hydrolyzes the link between N-acetylmuramoyl residues and L-amino acid residues in certain cell-wall glycopeptides.</text>
        <dbReference type="EC" id="3.5.1.28"/>
    </reaction>
</comment>
<dbReference type="AlphaFoldDB" id="A0A1I6EC30"/>
<organism evidence="6 7">
    <name type="scientific">Poseidonocella sedimentorum</name>
    <dbReference type="NCBI Taxonomy" id="871652"/>
    <lineage>
        <taxon>Bacteria</taxon>
        <taxon>Pseudomonadati</taxon>
        <taxon>Pseudomonadota</taxon>
        <taxon>Alphaproteobacteria</taxon>
        <taxon>Rhodobacterales</taxon>
        <taxon>Roseobacteraceae</taxon>
        <taxon>Poseidonocella</taxon>
    </lineage>
</organism>
<reference evidence="6 7" key="1">
    <citation type="submission" date="2016-10" db="EMBL/GenBank/DDBJ databases">
        <authorList>
            <person name="de Groot N.N."/>
        </authorList>
    </citation>
    <scope>NUCLEOTIDE SEQUENCE [LARGE SCALE GENOMIC DNA]</scope>
    <source>
        <strain evidence="7">KMM 9023,NRIC 0796,JCM 17311,KCTC 23692</strain>
    </source>
</reference>
<dbReference type="EC" id="3.5.1.28" evidence="2"/>
<keyword evidence="4" id="KW-0961">Cell wall biogenesis/degradation</keyword>
<dbReference type="GO" id="GO:0009253">
    <property type="term" value="P:peptidoglycan catabolic process"/>
    <property type="evidence" value="ECO:0007669"/>
    <property type="project" value="InterPro"/>
</dbReference>
<dbReference type="GO" id="GO:0008745">
    <property type="term" value="F:N-acetylmuramoyl-L-alanine amidase activity"/>
    <property type="evidence" value="ECO:0007669"/>
    <property type="project" value="UniProtKB-EC"/>
</dbReference>
<dbReference type="RefSeq" id="WP_092081605.1">
    <property type="nucleotide sequence ID" value="NZ_FOYI01000009.1"/>
</dbReference>
<dbReference type="EMBL" id="FOYI01000009">
    <property type="protein sequence ID" value="SFR15265.1"/>
    <property type="molecule type" value="Genomic_DNA"/>
</dbReference>
<dbReference type="InterPro" id="IPR036505">
    <property type="entry name" value="Amidase/PGRP_sf"/>
</dbReference>
<sequence>MSAAPVWRPSPNFGPRRDGGRPEIIVIHYTAMASATGAIDWLCNPEAEVSAHYLIDARGAVTQMVREADRAWHAGAGRWRGRADVNSWSLGIELSNTGKEPFAEPQMAALEGLLTGMMARHGIAPENVIGHSDLAPGRKVDPGRRFDWARLARQGLAQAAARSSAIPTDPFRVLASRAGYTAEVDDETLLAALRLRHCPWNDGPLNKTDLAILAALAGS</sequence>
<accession>A0A1I6EC30</accession>
<dbReference type="SUPFAM" id="SSF55846">
    <property type="entry name" value="N-acetylmuramoyl-L-alanine amidase-like"/>
    <property type="match status" value="1"/>
</dbReference>
<dbReference type="CDD" id="cd06583">
    <property type="entry name" value="PGRP"/>
    <property type="match status" value="1"/>
</dbReference>
<evidence type="ECO:0000256" key="4">
    <source>
        <dbReference type="ARBA" id="ARBA00023316"/>
    </source>
</evidence>
<dbReference type="OrthoDB" id="9794842at2"/>
<keyword evidence="7" id="KW-1185">Reference proteome</keyword>
<protein>
    <recommendedName>
        <fullName evidence="2">N-acetylmuramoyl-L-alanine amidase</fullName>
        <ecNumber evidence="2">3.5.1.28</ecNumber>
    </recommendedName>
</protein>
<evidence type="ECO:0000256" key="2">
    <source>
        <dbReference type="ARBA" id="ARBA00011901"/>
    </source>
</evidence>
<dbReference type="Pfam" id="PF01510">
    <property type="entry name" value="Amidase_2"/>
    <property type="match status" value="1"/>
</dbReference>
<dbReference type="InterPro" id="IPR051206">
    <property type="entry name" value="NAMLAA_amidase_2"/>
</dbReference>
<evidence type="ECO:0000256" key="3">
    <source>
        <dbReference type="ARBA" id="ARBA00022801"/>
    </source>
</evidence>
<evidence type="ECO:0000313" key="7">
    <source>
        <dbReference type="Proteomes" id="UP000199302"/>
    </source>
</evidence>
<keyword evidence="3" id="KW-0378">Hydrolase</keyword>
<dbReference type="STRING" id="871652.SAMN04515673_109112"/>
<dbReference type="InterPro" id="IPR002502">
    <property type="entry name" value="Amidase_domain"/>
</dbReference>
<name>A0A1I6EC30_9RHOB</name>
<dbReference type="Proteomes" id="UP000199302">
    <property type="component" value="Unassembled WGS sequence"/>
</dbReference>
<dbReference type="GO" id="GO:0009254">
    <property type="term" value="P:peptidoglycan turnover"/>
    <property type="evidence" value="ECO:0007669"/>
    <property type="project" value="TreeGrafter"/>
</dbReference>
<dbReference type="GO" id="GO:0071555">
    <property type="term" value="P:cell wall organization"/>
    <property type="evidence" value="ECO:0007669"/>
    <property type="project" value="UniProtKB-KW"/>
</dbReference>
<proteinExistence type="predicted"/>
<dbReference type="PANTHER" id="PTHR30417">
    <property type="entry name" value="N-ACETYLMURAMOYL-L-ALANINE AMIDASE AMID"/>
    <property type="match status" value="1"/>
</dbReference>
<evidence type="ECO:0000259" key="5">
    <source>
        <dbReference type="SMART" id="SM00644"/>
    </source>
</evidence>
<gene>
    <name evidence="6" type="ORF">SAMN04515673_109112</name>
</gene>
<evidence type="ECO:0000256" key="1">
    <source>
        <dbReference type="ARBA" id="ARBA00001561"/>
    </source>
</evidence>
<dbReference type="Gene3D" id="3.40.80.10">
    <property type="entry name" value="Peptidoglycan recognition protein-like"/>
    <property type="match status" value="1"/>
</dbReference>